<feature type="transmembrane region" description="Helical" evidence="6">
    <location>
        <begin position="87"/>
        <end position="104"/>
    </location>
</feature>
<feature type="domain" description="Sulfatase N-terminal" evidence="7">
    <location>
        <begin position="283"/>
        <end position="566"/>
    </location>
</feature>
<protein>
    <submittedName>
        <fullName evidence="8">LTA synthase family protein</fullName>
    </submittedName>
</protein>
<evidence type="ECO:0000256" key="5">
    <source>
        <dbReference type="ARBA" id="ARBA00023136"/>
    </source>
</evidence>
<dbReference type="EMBL" id="JBEXAE010000007">
    <property type="protein sequence ID" value="MET6991683.1"/>
    <property type="molecule type" value="Genomic_DNA"/>
</dbReference>
<dbReference type="InterPro" id="IPR017850">
    <property type="entry name" value="Alkaline_phosphatase_core_sf"/>
</dbReference>
<dbReference type="RefSeq" id="WP_354616229.1">
    <property type="nucleotide sequence ID" value="NZ_JBEXAE010000007.1"/>
</dbReference>
<keyword evidence="4 6" id="KW-1133">Transmembrane helix</keyword>
<dbReference type="PIRSF" id="PIRSF005091">
    <property type="entry name" value="Mmb_sulf_HI1246"/>
    <property type="match status" value="1"/>
</dbReference>
<dbReference type="CDD" id="cd16015">
    <property type="entry name" value="LTA_synthase"/>
    <property type="match status" value="1"/>
</dbReference>
<sequence length="658" mass="75335">MWAKIFPKRFSVLKAFVLLFLFISFLVRLSLFLWAFNEVDKNFSEVLRTFFTGLFFDIGTISFFTIPYLIYLMILPNRWVGSILDKSITFFGFFLGLFIIYFSFLGEFTFWEEFQRRYNFIAVDYLVYTYEVVKNINESYPLPILISILLLLVFSSLYLVVKLGLFKNTFHDKPSFKSKLNGMTPWVLIMIFFSTVVTNQQSEWSLNTYNNELSKAGIYSFFAAFRNNELSYKEFYPNIDLDKAFDVVQADYIKFGDKMLDPGNKSIYRGIHNTDSLAVVAIPNVIFICIESLSGKFMNALGGDQNITPVLDSLANESIFFTNLYATGTRTVRGMEAITLSIPPTPGSSIVKRQNNRDLFTIGEVFKVEGYERNFFYGGDGYFDNMNTYFGGNGFNIVDRGRGFLLDTSINTKRTNIEDSEVTFENAWGVCDQDVYNKVIMEADKAHASGTPFFDFVMTTSNHKPYTYPEGKIDIPSGTGRNGAVKYTDFAIGEFLKMASTKPWYKNTVFVIMSDHCANSAGKGELDVQNFHIPAMIFNAPNGTSKKVNTLCSQIDIFPTLFGLLNWDYSSNLFGYDIFKMTPKEERAFIGNYRKLGYLKGNKVLVLGDQETANFYSWNPLDNSLKALPMDNEFLEESISFYQVADYLYHNDGLKLKQ</sequence>
<reference evidence="8 9" key="1">
    <citation type="submission" date="2024-07" db="EMBL/GenBank/DDBJ databases">
        <title>The genome sequence of type strain Sediminicola arcticus GDMCC 1.2805.</title>
        <authorList>
            <person name="Liu Y."/>
        </authorList>
    </citation>
    <scope>NUCLEOTIDE SEQUENCE [LARGE SCALE GENOMIC DNA]</scope>
    <source>
        <strain evidence="8 9">GDMCC 1.2805</strain>
    </source>
</reference>
<keyword evidence="9" id="KW-1185">Reference proteome</keyword>
<accession>A0ABV2SWY5</accession>
<dbReference type="PANTHER" id="PTHR47371">
    <property type="entry name" value="LIPOTEICHOIC ACID SYNTHASE"/>
    <property type="match status" value="1"/>
</dbReference>
<evidence type="ECO:0000256" key="6">
    <source>
        <dbReference type="SAM" id="Phobius"/>
    </source>
</evidence>
<evidence type="ECO:0000256" key="4">
    <source>
        <dbReference type="ARBA" id="ARBA00022989"/>
    </source>
</evidence>
<dbReference type="Proteomes" id="UP001549799">
    <property type="component" value="Unassembled WGS sequence"/>
</dbReference>
<organism evidence="8 9">
    <name type="scientific">Sediminicola arcticus</name>
    <dbReference type="NCBI Taxonomy" id="1574308"/>
    <lineage>
        <taxon>Bacteria</taxon>
        <taxon>Pseudomonadati</taxon>
        <taxon>Bacteroidota</taxon>
        <taxon>Flavobacteriia</taxon>
        <taxon>Flavobacteriales</taxon>
        <taxon>Flavobacteriaceae</taxon>
        <taxon>Sediminicola</taxon>
    </lineage>
</organism>
<dbReference type="InterPro" id="IPR000917">
    <property type="entry name" value="Sulfatase_N"/>
</dbReference>
<dbReference type="Gene3D" id="3.40.720.10">
    <property type="entry name" value="Alkaline Phosphatase, subunit A"/>
    <property type="match status" value="1"/>
</dbReference>
<evidence type="ECO:0000256" key="2">
    <source>
        <dbReference type="ARBA" id="ARBA00022475"/>
    </source>
</evidence>
<evidence type="ECO:0000313" key="9">
    <source>
        <dbReference type="Proteomes" id="UP001549799"/>
    </source>
</evidence>
<comment type="subcellular location">
    <subcellularLocation>
        <location evidence="1">Cell membrane</location>
        <topology evidence="1">Multi-pass membrane protein</topology>
    </subcellularLocation>
</comment>
<name>A0ABV2SWY5_9FLAO</name>
<proteinExistence type="predicted"/>
<dbReference type="InterPro" id="IPR012160">
    <property type="entry name" value="LtaS-like"/>
</dbReference>
<gene>
    <name evidence="8" type="ORF">ABXZ36_13605</name>
</gene>
<keyword evidence="2" id="KW-1003">Cell membrane</keyword>
<evidence type="ECO:0000256" key="1">
    <source>
        <dbReference type="ARBA" id="ARBA00004651"/>
    </source>
</evidence>
<keyword evidence="5 6" id="KW-0472">Membrane</keyword>
<evidence type="ECO:0000259" key="7">
    <source>
        <dbReference type="Pfam" id="PF00884"/>
    </source>
</evidence>
<dbReference type="SUPFAM" id="SSF53649">
    <property type="entry name" value="Alkaline phosphatase-like"/>
    <property type="match status" value="1"/>
</dbReference>
<feature type="transmembrane region" description="Helical" evidence="6">
    <location>
        <begin position="140"/>
        <end position="160"/>
    </location>
</feature>
<dbReference type="InterPro" id="IPR050448">
    <property type="entry name" value="OpgB/LTA_synthase_biosynth"/>
</dbReference>
<feature type="transmembrane region" description="Helical" evidence="6">
    <location>
        <begin position="54"/>
        <end position="75"/>
    </location>
</feature>
<keyword evidence="3 6" id="KW-0812">Transmembrane</keyword>
<feature type="transmembrane region" description="Helical" evidence="6">
    <location>
        <begin position="12"/>
        <end position="34"/>
    </location>
</feature>
<dbReference type="PANTHER" id="PTHR47371:SF3">
    <property type="entry name" value="PHOSPHOGLYCEROL TRANSFERASE I"/>
    <property type="match status" value="1"/>
</dbReference>
<dbReference type="Gene3D" id="3.30.1120.80">
    <property type="match status" value="1"/>
</dbReference>
<evidence type="ECO:0000256" key="3">
    <source>
        <dbReference type="ARBA" id="ARBA00022692"/>
    </source>
</evidence>
<dbReference type="Pfam" id="PF00884">
    <property type="entry name" value="Sulfatase"/>
    <property type="match status" value="1"/>
</dbReference>
<comment type="caution">
    <text evidence="8">The sequence shown here is derived from an EMBL/GenBank/DDBJ whole genome shotgun (WGS) entry which is preliminary data.</text>
</comment>
<evidence type="ECO:0000313" key="8">
    <source>
        <dbReference type="EMBL" id="MET6991683.1"/>
    </source>
</evidence>